<keyword evidence="3" id="KW-0227">DNA damage</keyword>
<organism evidence="9 10">
    <name type="scientific">Pseudarthrobacter enclensis</name>
    <dbReference type="NCBI Taxonomy" id="993070"/>
    <lineage>
        <taxon>Bacteria</taxon>
        <taxon>Bacillati</taxon>
        <taxon>Actinomycetota</taxon>
        <taxon>Actinomycetes</taxon>
        <taxon>Micrococcales</taxon>
        <taxon>Micrococcaceae</taxon>
        <taxon>Pseudarthrobacter</taxon>
    </lineage>
</organism>
<evidence type="ECO:0000256" key="8">
    <source>
        <dbReference type="RuleBase" id="RU364100"/>
    </source>
</evidence>
<name>A0ABT9RZD2_9MICC</name>
<dbReference type="SUPFAM" id="SSF143081">
    <property type="entry name" value="BB1717-like"/>
    <property type="match status" value="1"/>
</dbReference>
<proteinExistence type="inferred from homology"/>
<dbReference type="InterPro" id="IPR003738">
    <property type="entry name" value="SRAP"/>
</dbReference>
<evidence type="ECO:0000256" key="5">
    <source>
        <dbReference type="ARBA" id="ARBA00023124"/>
    </source>
</evidence>
<dbReference type="EC" id="3.4.-.-" evidence="8"/>
<accession>A0ABT9RZD2</accession>
<dbReference type="Pfam" id="PF02586">
    <property type="entry name" value="SRAP"/>
    <property type="match status" value="1"/>
</dbReference>
<keyword evidence="2 8" id="KW-0645">Protease</keyword>
<gene>
    <name evidence="9" type="ORF">J2X98_004212</name>
</gene>
<evidence type="ECO:0000256" key="1">
    <source>
        <dbReference type="ARBA" id="ARBA00008136"/>
    </source>
</evidence>
<reference evidence="9 10" key="1">
    <citation type="submission" date="2023-07" db="EMBL/GenBank/DDBJ databases">
        <title>Sorghum-associated microbial communities from plants grown in Nebraska, USA.</title>
        <authorList>
            <person name="Schachtman D."/>
        </authorList>
    </citation>
    <scope>NUCLEOTIDE SEQUENCE [LARGE SCALE GENOMIC DNA]</scope>
    <source>
        <strain evidence="9 10">CC222</strain>
    </source>
</reference>
<sequence length="139" mass="15418">MCGRYVMSKATGDLLSSFDAKEVEGTPPSPSWNVAPTQNVPVVAGRLDEGSVERHLMIARWGLVPSWAKDIKSGSRMINARSESILEKPSFRKAAVKRRAIVPAEGDYEWQKSEDGTKIPTYLYSKEEPLVGCAGLYEW</sequence>
<evidence type="ECO:0000256" key="7">
    <source>
        <dbReference type="ARBA" id="ARBA00023239"/>
    </source>
</evidence>
<dbReference type="PANTHER" id="PTHR13604:SF0">
    <property type="entry name" value="ABASIC SITE PROCESSING PROTEIN HMCES"/>
    <property type="match status" value="1"/>
</dbReference>
<comment type="caution">
    <text evidence="9">The sequence shown here is derived from an EMBL/GenBank/DDBJ whole genome shotgun (WGS) entry which is preliminary data.</text>
</comment>
<keyword evidence="5" id="KW-0190">Covalent protein-DNA linkage</keyword>
<keyword evidence="4 8" id="KW-0378">Hydrolase</keyword>
<evidence type="ECO:0000313" key="10">
    <source>
        <dbReference type="Proteomes" id="UP001226577"/>
    </source>
</evidence>
<dbReference type="Proteomes" id="UP001226577">
    <property type="component" value="Unassembled WGS sequence"/>
</dbReference>
<evidence type="ECO:0000256" key="2">
    <source>
        <dbReference type="ARBA" id="ARBA00022670"/>
    </source>
</evidence>
<keyword evidence="6" id="KW-0238">DNA-binding</keyword>
<protein>
    <recommendedName>
        <fullName evidence="8">Abasic site processing protein</fullName>
        <ecNumber evidence="8">3.4.-.-</ecNumber>
    </recommendedName>
</protein>
<keyword evidence="10" id="KW-1185">Reference proteome</keyword>
<dbReference type="EMBL" id="JAUSRE010000031">
    <property type="protein sequence ID" value="MDP9890598.1"/>
    <property type="molecule type" value="Genomic_DNA"/>
</dbReference>
<keyword evidence="7" id="KW-0456">Lyase</keyword>
<evidence type="ECO:0000256" key="4">
    <source>
        <dbReference type="ARBA" id="ARBA00022801"/>
    </source>
</evidence>
<comment type="similarity">
    <text evidence="1 8">Belongs to the SOS response-associated peptidase family.</text>
</comment>
<dbReference type="InterPro" id="IPR036590">
    <property type="entry name" value="SRAP-like"/>
</dbReference>
<dbReference type="Gene3D" id="3.90.1680.10">
    <property type="entry name" value="SOS response associated peptidase-like"/>
    <property type="match status" value="1"/>
</dbReference>
<evidence type="ECO:0000256" key="3">
    <source>
        <dbReference type="ARBA" id="ARBA00022763"/>
    </source>
</evidence>
<evidence type="ECO:0000313" key="9">
    <source>
        <dbReference type="EMBL" id="MDP9890598.1"/>
    </source>
</evidence>
<dbReference type="PANTHER" id="PTHR13604">
    <property type="entry name" value="DC12-RELATED"/>
    <property type="match status" value="1"/>
</dbReference>
<evidence type="ECO:0000256" key="6">
    <source>
        <dbReference type="ARBA" id="ARBA00023125"/>
    </source>
</evidence>